<evidence type="ECO:0000256" key="7">
    <source>
        <dbReference type="ARBA" id="ARBA00023242"/>
    </source>
</evidence>
<keyword evidence="4" id="KW-0540">Nuclease</keyword>
<keyword evidence="6" id="KW-0378">Hydrolase</keyword>
<evidence type="ECO:0000256" key="5">
    <source>
        <dbReference type="ARBA" id="ARBA00022723"/>
    </source>
</evidence>
<evidence type="ECO:0000259" key="8">
    <source>
        <dbReference type="Pfam" id="PF13359"/>
    </source>
</evidence>
<sequence length="227" mass="26046">MAGAVAFLLIDLLDDDDDKNLWEHITVDINEYCILGDPSFQWHFRLTKPLFEILLQEVGDYLTEEELLIRERRPVAHMLLMVVWIMATPDSFRSVALRFGVSKSEVHDHYVLTIRALREMRGTYITWPNEAKRNSIKANCERISNFPGIVGIMDGSHINIIAPTIEKAAYRNYKFCYSIKVQAVVDHTLLVTDAYIGEVGSLHDARVFRGSPLLRNILRREDICGDP</sequence>
<reference evidence="10" key="1">
    <citation type="submission" date="2025-08" db="UniProtKB">
        <authorList>
            <consortium name="RefSeq"/>
        </authorList>
    </citation>
    <scope>IDENTIFICATION</scope>
    <source>
        <tissue evidence="10">Whole organism</tissue>
    </source>
</reference>
<dbReference type="GeneID" id="127750364"/>
<comment type="subcellular location">
    <subcellularLocation>
        <location evidence="2">Nucleus</location>
    </subcellularLocation>
</comment>
<dbReference type="Proteomes" id="UP000504606">
    <property type="component" value="Unplaced"/>
</dbReference>
<evidence type="ECO:0000256" key="3">
    <source>
        <dbReference type="ARBA" id="ARBA00006958"/>
    </source>
</evidence>
<gene>
    <name evidence="10" type="primary">LOC127750364</name>
</gene>
<accession>A0A9C6X2E0</accession>
<feature type="domain" description="DDE Tnp4" evidence="8">
    <location>
        <begin position="153"/>
        <end position="220"/>
    </location>
</feature>
<keyword evidence="7" id="KW-0539">Nucleus</keyword>
<dbReference type="InterPro" id="IPR045249">
    <property type="entry name" value="HARBI1-like"/>
</dbReference>
<dbReference type="GO" id="GO:0046872">
    <property type="term" value="F:metal ion binding"/>
    <property type="evidence" value="ECO:0007669"/>
    <property type="project" value="UniProtKB-KW"/>
</dbReference>
<dbReference type="GO" id="GO:0004518">
    <property type="term" value="F:nuclease activity"/>
    <property type="evidence" value="ECO:0007669"/>
    <property type="project" value="UniProtKB-KW"/>
</dbReference>
<keyword evidence="9" id="KW-1185">Reference proteome</keyword>
<evidence type="ECO:0000256" key="6">
    <source>
        <dbReference type="ARBA" id="ARBA00022801"/>
    </source>
</evidence>
<protein>
    <submittedName>
        <fullName evidence="10">Uncharacterized protein LOC127750364</fullName>
    </submittedName>
</protein>
<dbReference type="AlphaFoldDB" id="A0A9C6X2E0"/>
<evidence type="ECO:0000256" key="4">
    <source>
        <dbReference type="ARBA" id="ARBA00022722"/>
    </source>
</evidence>
<evidence type="ECO:0000256" key="2">
    <source>
        <dbReference type="ARBA" id="ARBA00004123"/>
    </source>
</evidence>
<dbReference type="Pfam" id="PF13359">
    <property type="entry name" value="DDE_Tnp_4"/>
    <property type="match status" value="1"/>
</dbReference>
<name>A0A9C6X2E0_FRAOC</name>
<dbReference type="GO" id="GO:0016787">
    <property type="term" value="F:hydrolase activity"/>
    <property type="evidence" value="ECO:0007669"/>
    <property type="project" value="UniProtKB-KW"/>
</dbReference>
<evidence type="ECO:0000313" key="10">
    <source>
        <dbReference type="RefSeq" id="XP_052127877.1"/>
    </source>
</evidence>
<dbReference type="OrthoDB" id="2668416at2759"/>
<comment type="cofactor">
    <cofactor evidence="1">
        <name>a divalent metal cation</name>
        <dbReference type="ChEBI" id="CHEBI:60240"/>
    </cofactor>
</comment>
<dbReference type="InterPro" id="IPR027806">
    <property type="entry name" value="HARBI1_dom"/>
</dbReference>
<dbReference type="RefSeq" id="XP_052127877.1">
    <property type="nucleotide sequence ID" value="XM_052271917.1"/>
</dbReference>
<proteinExistence type="inferred from homology"/>
<comment type="similarity">
    <text evidence="3">Belongs to the HARBI1 family.</text>
</comment>
<keyword evidence="5" id="KW-0479">Metal-binding</keyword>
<dbReference type="GO" id="GO:0005634">
    <property type="term" value="C:nucleus"/>
    <property type="evidence" value="ECO:0007669"/>
    <property type="project" value="UniProtKB-SubCell"/>
</dbReference>
<evidence type="ECO:0000313" key="9">
    <source>
        <dbReference type="Proteomes" id="UP000504606"/>
    </source>
</evidence>
<evidence type="ECO:0000256" key="1">
    <source>
        <dbReference type="ARBA" id="ARBA00001968"/>
    </source>
</evidence>
<dbReference type="PANTHER" id="PTHR22930">
    <property type="match status" value="1"/>
</dbReference>
<dbReference type="PANTHER" id="PTHR22930:SF85">
    <property type="entry name" value="GH03217P-RELATED"/>
    <property type="match status" value="1"/>
</dbReference>
<organism evidence="9 10">
    <name type="scientific">Frankliniella occidentalis</name>
    <name type="common">Western flower thrips</name>
    <name type="synonym">Euthrips occidentalis</name>
    <dbReference type="NCBI Taxonomy" id="133901"/>
    <lineage>
        <taxon>Eukaryota</taxon>
        <taxon>Metazoa</taxon>
        <taxon>Ecdysozoa</taxon>
        <taxon>Arthropoda</taxon>
        <taxon>Hexapoda</taxon>
        <taxon>Insecta</taxon>
        <taxon>Pterygota</taxon>
        <taxon>Neoptera</taxon>
        <taxon>Paraneoptera</taxon>
        <taxon>Thysanoptera</taxon>
        <taxon>Terebrantia</taxon>
        <taxon>Thripoidea</taxon>
        <taxon>Thripidae</taxon>
        <taxon>Frankliniella</taxon>
    </lineage>
</organism>
<dbReference type="KEGG" id="foc:127750364"/>